<keyword evidence="1" id="KW-0328">Glycosyltransferase</keyword>
<dbReference type="Proteomes" id="UP000291572">
    <property type="component" value="Unassembled WGS sequence"/>
</dbReference>
<sequence length="434" mass="49558">MESPGLADGRSCPLSEWRIRFTPLANDFFEGGDWGLRAADLRWTADLNCGDRGSISTSCARGFWTKVVVLQQAECSSRAREKRDIHVAQSSDKWLSILIPVYNVLPYLRECVVPIINQIDGDGVEIILLDDASTDGSFQLCEEICREYDGRIGLLRHPENRGLSAARNTMVEAATGEYVWFVDSDDEIFPGAIKSLRGILDNCSPDIVMCDYRKMGKDYASFSGKSGVFQDDREILVRGIFESRRMHTWSKISRRELWSDDLRFPIGRCFEDAATTPWLFLKASSFYYAAEPWVVYRVRSDSITGIVSRTRGKFDDKKNDDLAFALMGFSKSLTNKISNIDDDTLYAVSNFCGKEFTKISYRLLSARLFRDDWNIISSKIARYRDMMDDCSPMTFSCLTREHLRRRNVGRWVILKLCLFAAASRTLRGRSENRT</sequence>
<accession>A0A8G1ZED6</accession>
<dbReference type="CDD" id="cd00761">
    <property type="entry name" value="Glyco_tranf_GTA_type"/>
    <property type="match status" value="1"/>
</dbReference>
<dbReference type="GO" id="GO:0016758">
    <property type="term" value="F:hexosyltransferase activity"/>
    <property type="evidence" value="ECO:0007669"/>
    <property type="project" value="UniProtKB-ARBA"/>
</dbReference>
<comment type="caution">
    <text evidence="4">The sequence shown here is derived from an EMBL/GenBank/DDBJ whole genome shotgun (WGS) entry which is preliminary data.</text>
</comment>
<dbReference type="SUPFAM" id="SSF53448">
    <property type="entry name" value="Nucleotide-diphospho-sugar transferases"/>
    <property type="match status" value="1"/>
</dbReference>
<dbReference type="InterPro" id="IPR001173">
    <property type="entry name" value="Glyco_trans_2-like"/>
</dbReference>
<dbReference type="InterPro" id="IPR029044">
    <property type="entry name" value="Nucleotide-diphossugar_trans"/>
</dbReference>
<evidence type="ECO:0000313" key="4">
    <source>
        <dbReference type="EMBL" id="RYM06394.1"/>
    </source>
</evidence>
<evidence type="ECO:0000259" key="3">
    <source>
        <dbReference type="Pfam" id="PF00535"/>
    </source>
</evidence>
<dbReference type="OrthoDB" id="5291101at2"/>
<reference evidence="4 5" key="1">
    <citation type="submission" date="2019-02" db="EMBL/GenBank/DDBJ databases">
        <authorList>
            <person name="Feng G."/>
        </authorList>
    </citation>
    <scope>NUCLEOTIDE SEQUENCE [LARGE SCALE GENOMIC DNA]</scope>
    <source>
        <strain evidence="4 5">CCTCC AB 2011146</strain>
    </source>
</reference>
<dbReference type="Gene3D" id="3.90.550.10">
    <property type="entry name" value="Spore Coat Polysaccharide Biosynthesis Protein SpsA, Chain A"/>
    <property type="match status" value="1"/>
</dbReference>
<dbReference type="EMBL" id="SEOO01000060">
    <property type="protein sequence ID" value="RYM06394.1"/>
    <property type="molecule type" value="Genomic_DNA"/>
</dbReference>
<dbReference type="PANTHER" id="PTHR22916">
    <property type="entry name" value="GLYCOSYLTRANSFERASE"/>
    <property type="match status" value="1"/>
</dbReference>
<gene>
    <name evidence="4" type="ORF">EWH12_20235</name>
</gene>
<dbReference type="Pfam" id="PF00535">
    <property type="entry name" value="Glycos_transf_2"/>
    <property type="match status" value="1"/>
</dbReference>
<evidence type="ECO:0000313" key="5">
    <source>
        <dbReference type="Proteomes" id="UP000291572"/>
    </source>
</evidence>
<feature type="domain" description="Glycosyltransferase 2-like" evidence="3">
    <location>
        <begin position="96"/>
        <end position="222"/>
    </location>
</feature>
<evidence type="ECO:0000256" key="1">
    <source>
        <dbReference type="ARBA" id="ARBA00022676"/>
    </source>
</evidence>
<name>A0A8G1ZED6_9SPHN</name>
<protein>
    <submittedName>
        <fullName evidence="4">Glycosyltransferase</fullName>
    </submittedName>
</protein>
<proteinExistence type="predicted"/>
<dbReference type="PANTHER" id="PTHR22916:SF51">
    <property type="entry name" value="GLYCOSYLTRANSFERASE EPSH-RELATED"/>
    <property type="match status" value="1"/>
</dbReference>
<keyword evidence="2 4" id="KW-0808">Transferase</keyword>
<dbReference type="AlphaFoldDB" id="A0A8G1ZED6"/>
<evidence type="ECO:0000256" key="2">
    <source>
        <dbReference type="ARBA" id="ARBA00022679"/>
    </source>
</evidence>
<organism evidence="4 5">
    <name type="scientific">Sphingobium cupriresistens</name>
    <dbReference type="NCBI Taxonomy" id="1132417"/>
    <lineage>
        <taxon>Bacteria</taxon>
        <taxon>Pseudomonadati</taxon>
        <taxon>Pseudomonadota</taxon>
        <taxon>Alphaproteobacteria</taxon>
        <taxon>Sphingomonadales</taxon>
        <taxon>Sphingomonadaceae</taxon>
        <taxon>Sphingobium</taxon>
    </lineage>
</organism>